<evidence type="ECO:0000256" key="1">
    <source>
        <dbReference type="ARBA" id="ARBA00004496"/>
    </source>
</evidence>
<keyword evidence="4" id="KW-0677">Repeat</keyword>
<evidence type="ECO:0000256" key="4">
    <source>
        <dbReference type="ARBA" id="ARBA00022737"/>
    </source>
</evidence>
<keyword evidence="8" id="KW-0670">Pyruvate</keyword>
<evidence type="ECO:0000313" key="8">
    <source>
        <dbReference type="EMBL" id="PXW58029.1"/>
    </source>
</evidence>
<dbReference type="GO" id="GO:0004792">
    <property type="term" value="F:thiosulfate-cyanide sulfurtransferase activity"/>
    <property type="evidence" value="ECO:0007669"/>
    <property type="project" value="InterPro"/>
</dbReference>
<dbReference type="InterPro" id="IPR001763">
    <property type="entry name" value="Rhodanese-like_dom"/>
</dbReference>
<comment type="catalytic activity">
    <reaction evidence="5">
        <text>2-oxo-3-sulfanylpropanoate + [thioredoxin]-dithiol = [thioredoxin]-disulfide + hydrogen sulfide + pyruvate + H(+)</text>
        <dbReference type="Rhea" id="RHEA:21740"/>
        <dbReference type="Rhea" id="RHEA-COMP:10698"/>
        <dbReference type="Rhea" id="RHEA-COMP:10700"/>
        <dbReference type="ChEBI" id="CHEBI:15361"/>
        <dbReference type="ChEBI" id="CHEBI:15378"/>
        <dbReference type="ChEBI" id="CHEBI:29919"/>
        <dbReference type="ChEBI" id="CHEBI:29950"/>
        <dbReference type="ChEBI" id="CHEBI:50058"/>
        <dbReference type="ChEBI" id="CHEBI:57678"/>
        <dbReference type="EC" id="2.8.1.2"/>
    </reaction>
    <physiologicalReaction direction="left-to-right" evidence="5">
        <dbReference type="Rhea" id="RHEA:21741"/>
    </physiologicalReaction>
</comment>
<dbReference type="AlphaFoldDB" id="A0A2V3U522"/>
<protein>
    <recommendedName>
        <fullName evidence="6">Sulfurtransferase</fullName>
    </recommendedName>
</protein>
<dbReference type="CDD" id="cd01449">
    <property type="entry name" value="TST_Repeat_2"/>
    <property type="match status" value="1"/>
</dbReference>
<accession>A0A2V3U522</accession>
<dbReference type="NCBIfam" id="NF008557">
    <property type="entry name" value="PRK11493.1"/>
    <property type="match status" value="1"/>
</dbReference>
<dbReference type="FunFam" id="3.40.250.10:FF:000001">
    <property type="entry name" value="Sulfurtransferase"/>
    <property type="match status" value="1"/>
</dbReference>
<evidence type="ECO:0000259" key="7">
    <source>
        <dbReference type="PROSITE" id="PS50206"/>
    </source>
</evidence>
<evidence type="ECO:0000256" key="6">
    <source>
        <dbReference type="RuleBase" id="RU000507"/>
    </source>
</evidence>
<feature type="domain" description="Rhodanese" evidence="7">
    <location>
        <begin position="18"/>
        <end position="135"/>
    </location>
</feature>
<dbReference type="GO" id="GO:0016784">
    <property type="term" value="F:3-mercaptopyruvate sulfurtransferase activity"/>
    <property type="evidence" value="ECO:0007669"/>
    <property type="project" value="UniProtKB-EC"/>
</dbReference>
<dbReference type="PROSITE" id="PS00683">
    <property type="entry name" value="RHODANESE_2"/>
    <property type="match status" value="1"/>
</dbReference>
<dbReference type="Pfam" id="PF00581">
    <property type="entry name" value="Rhodanese"/>
    <property type="match status" value="2"/>
</dbReference>
<gene>
    <name evidence="8" type="ORF">C7450_106204</name>
</gene>
<dbReference type="PROSITE" id="PS50206">
    <property type="entry name" value="RHODANESE_3"/>
    <property type="match status" value="2"/>
</dbReference>
<comment type="caution">
    <text evidence="8">The sequence shown here is derived from an EMBL/GenBank/DDBJ whole genome shotgun (WGS) entry which is preliminary data.</text>
</comment>
<dbReference type="EMBL" id="QJJK01000006">
    <property type="protein sequence ID" value="PXW58029.1"/>
    <property type="molecule type" value="Genomic_DNA"/>
</dbReference>
<dbReference type="PANTHER" id="PTHR11364">
    <property type="entry name" value="THIOSULFATE SULFERTANSFERASE"/>
    <property type="match status" value="1"/>
</dbReference>
<dbReference type="Proteomes" id="UP000248021">
    <property type="component" value="Unassembled WGS sequence"/>
</dbReference>
<dbReference type="Gene3D" id="3.40.250.10">
    <property type="entry name" value="Rhodanese-like domain"/>
    <property type="match status" value="2"/>
</dbReference>
<organism evidence="8 9">
    <name type="scientific">Chelatococcus asaccharovorans</name>
    <dbReference type="NCBI Taxonomy" id="28210"/>
    <lineage>
        <taxon>Bacteria</taxon>
        <taxon>Pseudomonadati</taxon>
        <taxon>Pseudomonadota</taxon>
        <taxon>Alphaproteobacteria</taxon>
        <taxon>Hyphomicrobiales</taxon>
        <taxon>Chelatococcaceae</taxon>
        <taxon>Chelatococcus</taxon>
    </lineage>
</organism>
<dbReference type="FunFam" id="3.40.250.10:FF:000015">
    <property type="entry name" value="Sulfurtransferase"/>
    <property type="match status" value="1"/>
</dbReference>
<dbReference type="PROSITE" id="PS00380">
    <property type="entry name" value="RHODANESE_1"/>
    <property type="match status" value="1"/>
</dbReference>
<dbReference type="PANTHER" id="PTHR11364:SF27">
    <property type="entry name" value="SULFURTRANSFERASE"/>
    <property type="match status" value="1"/>
</dbReference>
<dbReference type="InterPro" id="IPR036873">
    <property type="entry name" value="Rhodanese-like_dom_sf"/>
</dbReference>
<dbReference type="InterPro" id="IPR001307">
    <property type="entry name" value="Thiosulphate_STrfase_CS"/>
</dbReference>
<evidence type="ECO:0000256" key="2">
    <source>
        <dbReference type="ARBA" id="ARBA00022490"/>
    </source>
</evidence>
<keyword evidence="2" id="KW-0963">Cytoplasm</keyword>
<dbReference type="SUPFAM" id="SSF52821">
    <property type="entry name" value="Rhodanese/Cell cycle control phosphatase"/>
    <property type="match status" value="2"/>
</dbReference>
<dbReference type="GO" id="GO:0005737">
    <property type="term" value="C:cytoplasm"/>
    <property type="evidence" value="ECO:0007669"/>
    <property type="project" value="UniProtKB-SubCell"/>
</dbReference>
<sequence length="283" mass="29479">MSDFPALVSTLWLADNLAAPDLVVIDGSWYLPTEGRDADAEYQAGHIPGAVRFDVDAISDTTSTLPHMLPTPENFAAAMGALGVSDTARIVVYDGAGLFSAARVRWTLKIFGADKVAVLDGGLPQWKAENRPLETGVAKRVAATFQATLAADQVADASRVLDSLANKTAQVVDARAAARFRGDAPEPRPGVRAGHMPGARNVPFGDLLENGRLKTPEAITATFAEAGVDLDKPVITSCGSGVTAAVLALALETAGKPVAALYDGSWSEWGSRADLPIATGEAD</sequence>
<evidence type="ECO:0000256" key="3">
    <source>
        <dbReference type="ARBA" id="ARBA00022679"/>
    </source>
</evidence>
<dbReference type="InterPro" id="IPR045078">
    <property type="entry name" value="TST/MPST-like"/>
</dbReference>
<feature type="domain" description="Rhodanese" evidence="7">
    <location>
        <begin position="165"/>
        <end position="278"/>
    </location>
</feature>
<keyword evidence="3 6" id="KW-0808">Transferase</keyword>
<reference evidence="8 9" key="1">
    <citation type="submission" date="2018-05" db="EMBL/GenBank/DDBJ databases">
        <title>Genomic Encyclopedia of Type Strains, Phase IV (KMG-IV): sequencing the most valuable type-strain genomes for metagenomic binning, comparative biology and taxonomic classification.</title>
        <authorList>
            <person name="Goeker M."/>
        </authorList>
    </citation>
    <scope>NUCLEOTIDE SEQUENCE [LARGE SCALE GENOMIC DNA]</scope>
    <source>
        <strain evidence="8 9">DSM 6462</strain>
    </source>
</reference>
<name>A0A2V3U522_9HYPH</name>
<evidence type="ECO:0000256" key="5">
    <source>
        <dbReference type="ARBA" id="ARBA00051793"/>
    </source>
</evidence>
<evidence type="ECO:0000313" key="9">
    <source>
        <dbReference type="Proteomes" id="UP000248021"/>
    </source>
</evidence>
<keyword evidence="9" id="KW-1185">Reference proteome</keyword>
<comment type="subcellular location">
    <subcellularLocation>
        <location evidence="1">Cytoplasm</location>
    </subcellularLocation>
</comment>
<proteinExistence type="predicted"/>
<dbReference type="CDD" id="cd01448">
    <property type="entry name" value="TST_Repeat_1"/>
    <property type="match status" value="1"/>
</dbReference>
<dbReference type="SMART" id="SM00450">
    <property type="entry name" value="RHOD"/>
    <property type="match status" value="2"/>
</dbReference>